<dbReference type="AlphaFoldDB" id="A0A2S9JTY5"/>
<dbReference type="Proteomes" id="UP000238642">
    <property type="component" value="Unassembled WGS sequence"/>
</dbReference>
<gene>
    <name evidence="1" type="ORF">C5749_05635</name>
</gene>
<keyword evidence="2" id="KW-1185">Reference proteome</keyword>
<dbReference type="EMBL" id="PVBS01000001">
    <property type="protein sequence ID" value="PRD56713.1"/>
    <property type="molecule type" value="Genomic_DNA"/>
</dbReference>
<evidence type="ECO:0000313" key="1">
    <source>
        <dbReference type="EMBL" id="PRD56713.1"/>
    </source>
</evidence>
<organism evidence="1 2">
    <name type="scientific">Sphingobacterium gobiense</name>
    <dbReference type="NCBI Taxonomy" id="1382456"/>
    <lineage>
        <taxon>Bacteria</taxon>
        <taxon>Pseudomonadati</taxon>
        <taxon>Bacteroidota</taxon>
        <taxon>Sphingobacteriia</taxon>
        <taxon>Sphingobacteriales</taxon>
        <taxon>Sphingobacteriaceae</taxon>
        <taxon>Sphingobacterium</taxon>
    </lineage>
</organism>
<proteinExistence type="predicted"/>
<evidence type="ECO:0000313" key="2">
    <source>
        <dbReference type="Proteomes" id="UP000238642"/>
    </source>
</evidence>
<comment type="caution">
    <text evidence="1">The sequence shown here is derived from an EMBL/GenBank/DDBJ whole genome shotgun (WGS) entry which is preliminary data.</text>
</comment>
<sequence>MSRNKLVELRKAIRSNIKTVIDYISLNHIFRGNNISTYVPATTICMFCGSCSNNITKEHVIPRWIFEKDPHKFFDITLNGQSQTYNKTTVPACQRCNGELLSSLEYYVKELFRTVDLDNNRFSVDELQNLIRWLEIIDYKFQIVNITKKFLSPKNGQHIPYLKDFPLYMLLPNRNYSPSQVKSNIRQALRRISIKNKQRHLNSLVVFKTSNRGFHFFHTINDFIFLELPQFGIALFYFYIKTFEDENDCHKEAMKIIDEVY</sequence>
<name>A0A2S9JTY5_9SPHI</name>
<protein>
    <recommendedName>
        <fullName evidence="3">HNH endonuclease</fullName>
    </recommendedName>
</protein>
<evidence type="ECO:0008006" key="3">
    <source>
        <dbReference type="Google" id="ProtNLM"/>
    </source>
</evidence>
<accession>A0A2S9JTY5</accession>
<reference evidence="1 2" key="1">
    <citation type="submission" date="2018-02" db="EMBL/GenBank/DDBJ databases">
        <title>The draft genome of Sphingobacterium gobiense H7.</title>
        <authorList>
            <person name="Li L."/>
            <person name="Liu L."/>
            <person name="Zhang X."/>
            <person name="Wang T."/>
            <person name="Liang L."/>
        </authorList>
    </citation>
    <scope>NUCLEOTIDE SEQUENCE [LARGE SCALE GENOMIC DNA]</scope>
    <source>
        <strain evidence="1 2">ACCC 05757</strain>
    </source>
</reference>